<sequence>MRLQGCQICGKQLLPQSSVGCLSNTMQKDGLMQFIQCQAHECLQHAEKADNKEAYLFWQMMELFCDHNGKFSSWGDIMDSEFPEPTPLFDQQLLEEGEEPEGDEEEDEEMLAHLLRDEPDDDELRLNLSSIGDREKLDFLDALVDSKVGPSPSCSKH</sequence>
<dbReference type="Proteomes" id="UP001274896">
    <property type="component" value="Unassembled WGS sequence"/>
</dbReference>
<reference evidence="2" key="1">
    <citation type="submission" date="2023-06" db="EMBL/GenBank/DDBJ databases">
        <title>Male Hemibagrus guttatus genome.</title>
        <authorList>
            <person name="Bian C."/>
        </authorList>
    </citation>
    <scope>NUCLEOTIDE SEQUENCE</scope>
    <source>
        <strain evidence="2">Male_cb2023</strain>
        <tissue evidence="2">Muscle</tissue>
    </source>
</reference>
<evidence type="ECO:0000256" key="1">
    <source>
        <dbReference type="SAM" id="MobiDB-lite"/>
    </source>
</evidence>
<name>A0AAE0QFT4_9TELE</name>
<organism evidence="2 3">
    <name type="scientific">Hemibagrus guttatus</name>
    <dbReference type="NCBI Taxonomy" id="175788"/>
    <lineage>
        <taxon>Eukaryota</taxon>
        <taxon>Metazoa</taxon>
        <taxon>Chordata</taxon>
        <taxon>Craniata</taxon>
        <taxon>Vertebrata</taxon>
        <taxon>Euteleostomi</taxon>
        <taxon>Actinopterygii</taxon>
        <taxon>Neopterygii</taxon>
        <taxon>Teleostei</taxon>
        <taxon>Ostariophysi</taxon>
        <taxon>Siluriformes</taxon>
        <taxon>Bagridae</taxon>
        <taxon>Hemibagrus</taxon>
    </lineage>
</organism>
<dbReference type="AlphaFoldDB" id="A0AAE0QFT4"/>
<comment type="caution">
    <text evidence="2">The sequence shown here is derived from an EMBL/GenBank/DDBJ whole genome shotgun (WGS) entry which is preliminary data.</text>
</comment>
<proteinExistence type="predicted"/>
<evidence type="ECO:0000313" key="2">
    <source>
        <dbReference type="EMBL" id="KAK3519939.1"/>
    </source>
</evidence>
<feature type="region of interest" description="Disordered" evidence="1">
    <location>
        <begin position="82"/>
        <end position="109"/>
    </location>
</feature>
<keyword evidence="3" id="KW-1185">Reference proteome</keyword>
<feature type="compositionally biased region" description="Acidic residues" evidence="1">
    <location>
        <begin position="93"/>
        <end position="109"/>
    </location>
</feature>
<accession>A0AAE0QFT4</accession>
<dbReference type="EMBL" id="JAUCMX010000016">
    <property type="protein sequence ID" value="KAK3519939.1"/>
    <property type="molecule type" value="Genomic_DNA"/>
</dbReference>
<evidence type="ECO:0000313" key="3">
    <source>
        <dbReference type="Proteomes" id="UP001274896"/>
    </source>
</evidence>
<gene>
    <name evidence="2" type="ORF">QTP70_008203</name>
</gene>
<protein>
    <submittedName>
        <fullName evidence="2">Uncharacterized protein</fullName>
    </submittedName>
</protein>